<evidence type="ECO:0000256" key="2">
    <source>
        <dbReference type="SAM" id="MobiDB-lite"/>
    </source>
</evidence>
<evidence type="ECO:0000313" key="5">
    <source>
        <dbReference type="Proteomes" id="UP000444721"/>
    </source>
</evidence>
<dbReference type="VEuPathDB" id="AmoebaDB:NfTy_049570"/>
<feature type="compositionally biased region" description="Low complexity" evidence="2">
    <location>
        <begin position="51"/>
        <end position="73"/>
    </location>
</feature>
<feature type="coiled-coil region" evidence="1">
    <location>
        <begin position="120"/>
        <end position="155"/>
    </location>
</feature>
<feature type="region of interest" description="Disordered" evidence="2">
    <location>
        <begin position="255"/>
        <end position="279"/>
    </location>
</feature>
<feature type="compositionally biased region" description="Gly residues" evidence="2">
    <location>
        <begin position="258"/>
        <end position="273"/>
    </location>
</feature>
<dbReference type="PANTHER" id="PTHR46424">
    <property type="entry name" value="UBX DOMAIN-CONTAINING PROTEIN 4"/>
    <property type="match status" value="1"/>
</dbReference>
<dbReference type="InterPro" id="IPR029071">
    <property type="entry name" value="Ubiquitin-like_domsf"/>
</dbReference>
<dbReference type="Pfam" id="PF00789">
    <property type="entry name" value="UBX"/>
    <property type="match status" value="2"/>
</dbReference>
<feature type="coiled-coil region" evidence="1">
    <location>
        <begin position="384"/>
        <end position="411"/>
    </location>
</feature>
<evidence type="ECO:0000259" key="3">
    <source>
        <dbReference type="PROSITE" id="PS50033"/>
    </source>
</evidence>
<feature type="region of interest" description="Disordered" evidence="2">
    <location>
        <begin position="1"/>
        <end position="92"/>
    </location>
</feature>
<feature type="compositionally biased region" description="Low complexity" evidence="2">
    <location>
        <begin position="21"/>
        <end position="41"/>
    </location>
</feature>
<dbReference type="PANTHER" id="PTHR46424:SF1">
    <property type="entry name" value="UBX DOMAIN-CONTAINING PROTEIN 4"/>
    <property type="match status" value="1"/>
</dbReference>
<dbReference type="VEuPathDB" id="AmoebaDB:FDP41_001074"/>
<dbReference type="GeneID" id="68108292"/>
<keyword evidence="5" id="KW-1185">Reference proteome</keyword>
<proteinExistence type="predicted"/>
<sequence length="542" mass="61740">MSDPLADDRRLAAEKRNQWLSSIHASSSSSNNNSSSSIPSSTRPQQGHAVTTQNDNQYHQNNNNNTTDGQNYHHANPTLSESTSTTFSKPKLKLIEKSTQDIIKEREEELNRFSDILNPLTEKKKFIEKLKKEQEQAMKKERQEKEKLLKAYRTDPHIGKKTISIDYPNIDNRMALNSPTKPSESLETIFESVESNDLYSEPCIIQIRFIDGTITKAKFNSNDKLTQVCQYIFSSEKGKDYKNIRIRIPAARILQSGGNSGNHGGNSGGGNGGDITSTSHSIEFSTSTTISYFNNTNMSLYTLEQLNLCPNGNIIIENDMTDYGFGEKDLKSDKTSEPMNYLPVEYFLQYAGSSYRLKGDTWEEKQKFRERQREKDVKQCKLEKIQKKKELDMVRKRLEEDKKERNEKKHQLLLSSNVHETSTTKDIHLSSLINDKDDKSHHYDSLKNFFTVHSSCSIQVRLPHGGSIVRIDSLLGGNTLKDLFDAIQQNSSAVNVSMNDCVFIVQFPHAEYDSSVFKRITLLDAKLVPRGSIVLESNRRRE</sequence>
<dbReference type="GO" id="GO:0005783">
    <property type="term" value="C:endoplasmic reticulum"/>
    <property type="evidence" value="ECO:0007669"/>
    <property type="project" value="TreeGrafter"/>
</dbReference>
<gene>
    <name evidence="4" type="ORF">FDP41_001074</name>
</gene>
<dbReference type="InterPro" id="IPR001012">
    <property type="entry name" value="UBX_dom"/>
</dbReference>
<dbReference type="AlphaFoldDB" id="A0A6A5BZD1"/>
<evidence type="ECO:0000256" key="1">
    <source>
        <dbReference type="SAM" id="Coils"/>
    </source>
</evidence>
<dbReference type="SUPFAM" id="SSF54236">
    <property type="entry name" value="Ubiquitin-like"/>
    <property type="match status" value="2"/>
</dbReference>
<reference evidence="4 5" key="1">
    <citation type="journal article" date="2019" name="Sci. Rep.">
        <title>Nanopore sequencing improves the draft genome of the human pathogenic amoeba Naegleria fowleri.</title>
        <authorList>
            <person name="Liechti N."/>
            <person name="Schurch N."/>
            <person name="Bruggmann R."/>
            <person name="Wittwer M."/>
        </authorList>
    </citation>
    <scope>NUCLEOTIDE SEQUENCE [LARGE SCALE GENOMIC DNA]</scope>
    <source>
        <strain evidence="4 5">ATCC 30894</strain>
    </source>
</reference>
<feature type="domain" description="UBX" evidence="3">
    <location>
        <begin position="451"/>
        <end position="535"/>
    </location>
</feature>
<dbReference type="OrthoDB" id="10456810at2759"/>
<organism evidence="4 5">
    <name type="scientific">Naegleria fowleri</name>
    <name type="common">Brain eating amoeba</name>
    <dbReference type="NCBI Taxonomy" id="5763"/>
    <lineage>
        <taxon>Eukaryota</taxon>
        <taxon>Discoba</taxon>
        <taxon>Heterolobosea</taxon>
        <taxon>Tetramitia</taxon>
        <taxon>Eutetramitia</taxon>
        <taxon>Vahlkampfiidae</taxon>
        <taxon>Naegleria</taxon>
    </lineage>
</organism>
<dbReference type="GO" id="GO:0036503">
    <property type="term" value="P:ERAD pathway"/>
    <property type="evidence" value="ECO:0007669"/>
    <property type="project" value="TreeGrafter"/>
</dbReference>
<dbReference type="VEuPathDB" id="AmoebaDB:NF0012870"/>
<feature type="compositionally biased region" description="Polar residues" evidence="2">
    <location>
        <begin position="77"/>
        <end position="88"/>
    </location>
</feature>
<dbReference type="Proteomes" id="UP000444721">
    <property type="component" value="Unassembled WGS sequence"/>
</dbReference>
<dbReference type="RefSeq" id="XP_044564634.1">
    <property type="nucleotide sequence ID" value="XM_044701070.1"/>
</dbReference>
<name>A0A6A5BZD1_NAEFO</name>
<feature type="domain" description="UBX" evidence="3">
    <location>
        <begin position="198"/>
        <end position="237"/>
    </location>
</feature>
<dbReference type="EMBL" id="VFQX01000022">
    <property type="protein sequence ID" value="KAF0979921.1"/>
    <property type="molecule type" value="Genomic_DNA"/>
</dbReference>
<feature type="compositionally biased region" description="Basic and acidic residues" evidence="2">
    <location>
        <begin position="1"/>
        <end position="17"/>
    </location>
</feature>
<comment type="caution">
    <text evidence="4">The sequence shown here is derived from an EMBL/GenBank/DDBJ whole genome shotgun (WGS) entry which is preliminary data.</text>
</comment>
<accession>A0A6A5BZD1</accession>
<protein>
    <recommendedName>
        <fullName evidence="3">UBX domain-containing protein</fullName>
    </recommendedName>
</protein>
<dbReference type="Gene3D" id="3.10.20.90">
    <property type="entry name" value="Phosphatidylinositol 3-kinase Catalytic Subunit, Chain A, domain 1"/>
    <property type="match status" value="2"/>
</dbReference>
<keyword evidence="1" id="KW-0175">Coiled coil</keyword>
<evidence type="ECO:0000313" key="4">
    <source>
        <dbReference type="EMBL" id="KAF0979921.1"/>
    </source>
</evidence>
<dbReference type="PROSITE" id="PS50033">
    <property type="entry name" value="UBX"/>
    <property type="match status" value="2"/>
</dbReference>
<dbReference type="CDD" id="cd01767">
    <property type="entry name" value="UBX"/>
    <property type="match status" value="1"/>
</dbReference>